<accession>A0ACC1KQN3</accession>
<feature type="non-terminal residue" evidence="1">
    <location>
        <position position="505"/>
    </location>
</feature>
<dbReference type="Proteomes" id="UP001140087">
    <property type="component" value="Unassembled WGS sequence"/>
</dbReference>
<evidence type="ECO:0000313" key="1">
    <source>
        <dbReference type="EMBL" id="KAJ2793486.1"/>
    </source>
</evidence>
<keyword evidence="2" id="KW-1185">Reference proteome</keyword>
<dbReference type="EC" id="2.7.11.1" evidence="1"/>
<sequence length="505" mass="57537">MEQLQDEFTLFMPTIEAAMAKRGGGGGPSSDRYERNARRLFSGRLIPKEPPRAAPQPLSEAVAAAPAAGADGEKQDMNVMQLRRAWSAKQQTSKDGWMRWLRDLTCELLEQSPSNSLRACSGLAGRHTRLGRNLFNAAFVSCWTQLSGGHQQEIIASLQTVAANDEVPAEILQAILGLAEYMERDEKQIPIDLKLLGDYADRCHALPKELHYKEAEWTLEKNYETIKKLIELNQNLDLHDSAIGMLDYVRKEQPDIQESVEWYTRLQQWDKALVIYRRQEAEGGESRENTMGQVRCLFEMSDWAALVPLYERIWSGDDHPLQLASANIGMSMAWATGDIDRMEFYLSALPTNSGDKSFCRALLAVHRQSYAEARQYIDEARLAIDIDLSPQITESDSRGYSQLFQCQMLTELEEVIESKTAPDDRERQLGIVTAWRERLSGIQQDVGMWQRLLRLRSMVLRPILDLDTWIKYVNMSRKSGQLRIARDAIAELLDDEARYMSELSL</sequence>
<comment type="caution">
    <text evidence="1">The sequence shown here is derived from an EMBL/GenBank/DDBJ whole genome shotgun (WGS) entry which is preliminary data.</text>
</comment>
<protein>
    <submittedName>
        <fullName evidence="1">Phosphatidylinositol kinase- protein kinase tor1</fullName>
        <ecNumber evidence="1">2.7.11.1</ecNumber>
    </submittedName>
</protein>
<name>A0ACC1KQN3_9FUNG</name>
<gene>
    <name evidence="1" type="primary">TOR1_5</name>
    <name evidence="1" type="ORF">H4R21_005879</name>
</gene>
<keyword evidence="1" id="KW-0808">Transferase</keyword>
<proteinExistence type="predicted"/>
<dbReference type="EMBL" id="JANBUN010002863">
    <property type="protein sequence ID" value="KAJ2793486.1"/>
    <property type="molecule type" value="Genomic_DNA"/>
</dbReference>
<organism evidence="1 2">
    <name type="scientific">Coemansia helicoidea</name>
    <dbReference type="NCBI Taxonomy" id="1286919"/>
    <lineage>
        <taxon>Eukaryota</taxon>
        <taxon>Fungi</taxon>
        <taxon>Fungi incertae sedis</taxon>
        <taxon>Zoopagomycota</taxon>
        <taxon>Kickxellomycotina</taxon>
        <taxon>Kickxellomycetes</taxon>
        <taxon>Kickxellales</taxon>
        <taxon>Kickxellaceae</taxon>
        <taxon>Coemansia</taxon>
    </lineage>
</organism>
<evidence type="ECO:0000313" key="2">
    <source>
        <dbReference type="Proteomes" id="UP001140087"/>
    </source>
</evidence>
<reference evidence="1" key="1">
    <citation type="submission" date="2022-07" db="EMBL/GenBank/DDBJ databases">
        <title>Phylogenomic reconstructions and comparative analyses of Kickxellomycotina fungi.</title>
        <authorList>
            <person name="Reynolds N.K."/>
            <person name="Stajich J.E."/>
            <person name="Barry K."/>
            <person name="Grigoriev I.V."/>
            <person name="Crous P."/>
            <person name="Smith M.E."/>
        </authorList>
    </citation>
    <scope>NUCLEOTIDE SEQUENCE</scope>
    <source>
        <strain evidence="1">BCRC 34780</strain>
    </source>
</reference>
<keyword evidence="1" id="KW-0418">Kinase</keyword>